<sequence>MIEPTVKITFMTDRMLQINVLLQRAIAEIITYDIELPQEYLVTVTRVKTGADLRAATAFLSILPMEHSREAMAYIIRNRKLIQKQLGDKVQLRFTPKVLFKVDVTEQKAAEINDILDRIKEE</sequence>
<comment type="similarity">
    <text evidence="2">Belongs to the RbfA family.</text>
</comment>
<dbReference type="EMBL" id="MFGJ01000001">
    <property type="protein sequence ID" value="OGF33348.1"/>
    <property type="molecule type" value="Genomic_DNA"/>
</dbReference>
<dbReference type="STRING" id="1798002.A2478_01445"/>
<name>A0A1F5T328_9BACT</name>
<accession>A0A1F5T328</accession>
<keyword evidence="2" id="KW-0963">Cytoplasm</keyword>
<dbReference type="SUPFAM" id="SSF89919">
    <property type="entry name" value="Ribosome-binding factor A, RbfA"/>
    <property type="match status" value="1"/>
</dbReference>
<dbReference type="PANTHER" id="PTHR33515:SF1">
    <property type="entry name" value="RIBOSOME-BINDING FACTOR A, CHLOROPLASTIC-RELATED"/>
    <property type="match status" value="1"/>
</dbReference>
<comment type="subunit">
    <text evidence="2">Monomer. Binds 30S ribosomal subunits, but not 50S ribosomal subunits or 70S ribosomes.</text>
</comment>
<dbReference type="Gene3D" id="3.30.300.20">
    <property type="match status" value="1"/>
</dbReference>
<evidence type="ECO:0000313" key="3">
    <source>
        <dbReference type="EMBL" id="OGF33348.1"/>
    </source>
</evidence>
<organism evidence="3 4">
    <name type="scientific">Candidatus Falkowbacteria bacterium RIFOXYC2_FULL_36_12</name>
    <dbReference type="NCBI Taxonomy" id="1798002"/>
    <lineage>
        <taxon>Bacteria</taxon>
        <taxon>Candidatus Falkowiibacteriota</taxon>
    </lineage>
</organism>
<dbReference type="GO" id="GO:0043024">
    <property type="term" value="F:ribosomal small subunit binding"/>
    <property type="evidence" value="ECO:0007669"/>
    <property type="project" value="TreeGrafter"/>
</dbReference>
<evidence type="ECO:0000313" key="4">
    <source>
        <dbReference type="Proteomes" id="UP000179001"/>
    </source>
</evidence>
<dbReference type="PROSITE" id="PS01319">
    <property type="entry name" value="RBFA"/>
    <property type="match status" value="1"/>
</dbReference>
<dbReference type="Proteomes" id="UP000179001">
    <property type="component" value="Unassembled WGS sequence"/>
</dbReference>
<dbReference type="InterPro" id="IPR023799">
    <property type="entry name" value="RbfA_dom_sf"/>
</dbReference>
<comment type="caution">
    <text evidence="3">The sequence shown here is derived from an EMBL/GenBank/DDBJ whole genome shotgun (WGS) entry which is preliminary data.</text>
</comment>
<dbReference type="InterPro" id="IPR020053">
    <property type="entry name" value="Ribosome-bd_factorA_CS"/>
</dbReference>
<dbReference type="InterPro" id="IPR000238">
    <property type="entry name" value="RbfA"/>
</dbReference>
<comment type="subcellular location">
    <subcellularLocation>
        <location evidence="2">Cytoplasm</location>
    </subcellularLocation>
</comment>
<dbReference type="GO" id="GO:0030490">
    <property type="term" value="P:maturation of SSU-rRNA"/>
    <property type="evidence" value="ECO:0007669"/>
    <property type="project" value="UniProtKB-UniRule"/>
</dbReference>
<dbReference type="GO" id="GO:0005829">
    <property type="term" value="C:cytosol"/>
    <property type="evidence" value="ECO:0007669"/>
    <property type="project" value="TreeGrafter"/>
</dbReference>
<dbReference type="HAMAP" id="MF_00003">
    <property type="entry name" value="RbfA"/>
    <property type="match status" value="1"/>
</dbReference>
<dbReference type="InterPro" id="IPR015946">
    <property type="entry name" value="KH_dom-like_a/b"/>
</dbReference>
<evidence type="ECO:0000256" key="1">
    <source>
        <dbReference type="ARBA" id="ARBA00022517"/>
    </source>
</evidence>
<dbReference type="Pfam" id="PF02033">
    <property type="entry name" value="RBFA"/>
    <property type="match status" value="1"/>
</dbReference>
<protein>
    <recommendedName>
        <fullName evidence="2">Ribosome-binding factor A</fullName>
    </recommendedName>
</protein>
<comment type="function">
    <text evidence="2">One of several proteins that assist in the late maturation steps of the functional core of the 30S ribosomal subunit. Associates with free 30S ribosomal subunits (but not with 30S subunits that are part of 70S ribosomes or polysomes). Required for efficient processing of 16S rRNA. May interact with the 5'-terminal helix region of 16S rRNA.</text>
</comment>
<evidence type="ECO:0000256" key="2">
    <source>
        <dbReference type="HAMAP-Rule" id="MF_00003"/>
    </source>
</evidence>
<keyword evidence="1 2" id="KW-0690">Ribosome biogenesis</keyword>
<proteinExistence type="inferred from homology"/>
<gene>
    <name evidence="2" type="primary">rbfA</name>
    <name evidence="3" type="ORF">A2478_01445</name>
</gene>
<reference evidence="3 4" key="1">
    <citation type="journal article" date="2016" name="Nat. Commun.">
        <title>Thousands of microbial genomes shed light on interconnected biogeochemical processes in an aquifer system.</title>
        <authorList>
            <person name="Anantharaman K."/>
            <person name="Brown C.T."/>
            <person name="Hug L.A."/>
            <person name="Sharon I."/>
            <person name="Castelle C.J."/>
            <person name="Probst A.J."/>
            <person name="Thomas B.C."/>
            <person name="Singh A."/>
            <person name="Wilkins M.J."/>
            <person name="Karaoz U."/>
            <person name="Brodie E.L."/>
            <person name="Williams K.H."/>
            <person name="Hubbard S.S."/>
            <person name="Banfield J.F."/>
        </authorList>
    </citation>
    <scope>NUCLEOTIDE SEQUENCE [LARGE SCALE GENOMIC DNA]</scope>
</reference>
<dbReference type="AlphaFoldDB" id="A0A1F5T328"/>
<dbReference type="PANTHER" id="PTHR33515">
    <property type="entry name" value="RIBOSOME-BINDING FACTOR A, CHLOROPLASTIC-RELATED"/>
    <property type="match status" value="1"/>
</dbReference>